<dbReference type="Proteomes" id="UP001501353">
    <property type="component" value="Unassembled WGS sequence"/>
</dbReference>
<comment type="caution">
    <text evidence="1">The sequence shown here is derived from an EMBL/GenBank/DDBJ whole genome shotgun (WGS) entry which is preliminary data.</text>
</comment>
<protein>
    <submittedName>
        <fullName evidence="1">Uncharacterized protein</fullName>
    </submittedName>
</protein>
<name>A0ABP7TQM6_9BURK</name>
<proteinExistence type="predicted"/>
<evidence type="ECO:0000313" key="1">
    <source>
        <dbReference type="EMBL" id="GAA4029788.1"/>
    </source>
</evidence>
<reference evidence="2" key="1">
    <citation type="journal article" date="2019" name="Int. J. Syst. Evol. Microbiol.">
        <title>The Global Catalogue of Microorganisms (GCM) 10K type strain sequencing project: providing services to taxonomists for standard genome sequencing and annotation.</title>
        <authorList>
            <consortium name="The Broad Institute Genomics Platform"/>
            <consortium name="The Broad Institute Genome Sequencing Center for Infectious Disease"/>
            <person name="Wu L."/>
            <person name="Ma J."/>
        </authorList>
    </citation>
    <scope>NUCLEOTIDE SEQUENCE [LARGE SCALE GENOMIC DNA]</scope>
    <source>
        <strain evidence="2">JCM 16673</strain>
    </source>
</reference>
<keyword evidence="2" id="KW-1185">Reference proteome</keyword>
<accession>A0ABP7TQM6</accession>
<evidence type="ECO:0000313" key="2">
    <source>
        <dbReference type="Proteomes" id="UP001501353"/>
    </source>
</evidence>
<dbReference type="EMBL" id="BAAAZE010000012">
    <property type="protein sequence ID" value="GAA4029788.1"/>
    <property type="molecule type" value="Genomic_DNA"/>
</dbReference>
<organism evidence="1 2">
    <name type="scientific">Actimicrobium antarcticum</name>
    <dbReference type="NCBI Taxonomy" id="1051899"/>
    <lineage>
        <taxon>Bacteria</taxon>
        <taxon>Pseudomonadati</taxon>
        <taxon>Pseudomonadota</taxon>
        <taxon>Betaproteobacteria</taxon>
        <taxon>Burkholderiales</taxon>
        <taxon>Oxalobacteraceae</taxon>
        <taxon>Actimicrobium</taxon>
    </lineage>
</organism>
<gene>
    <name evidence="1" type="ORF">GCM10022212_30020</name>
</gene>
<sequence length="64" mass="6676">MEATPASAKAATATATLRSVIAGQVRSFLFCIDGLRFYYVAPAASMAARAEAHGLMAVGALSWR</sequence>